<protein>
    <recommendedName>
        <fullName evidence="4">Bacteriocin-type signal sequence</fullName>
    </recommendedName>
</protein>
<dbReference type="AlphaFoldDB" id="A0A378I8H3"/>
<dbReference type="Proteomes" id="UP000255066">
    <property type="component" value="Unassembled WGS sequence"/>
</dbReference>
<dbReference type="NCBIfam" id="TIGR01847">
    <property type="entry name" value="bacteriocin_sig"/>
    <property type="match status" value="1"/>
</dbReference>
<feature type="region of interest" description="Disordered" evidence="1">
    <location>
        <begin position="1"/>
        <end position="49"/>
    </location>
</feature>
<proteinExistence type="predicted"/>
<evidence type="ECO:0000313" key="2">
    <source>
        <dbReference type="EMBL" id="STX31075.1"/>
    </source>
</evidence>
<organism evidence="2 3">
    <name type="scientific">Legionella birminghamensis</name>
    <dbReference type="NCBI Taxonomy" id="28083"/>
    <lineage>
        <taxon>Bacteria</taxon>
        <taxon>Pseudomonadati</taxon>
        <taxon>Pseudomonadota</taxon>
        <taxon>Gammaproteobacteria</taxon>
        <taxon>Legionellales</taxon>
        <taxon>Legionellaceae</taxon>
        <taxon>Legionella</taxon>
    </lineage>
</organism>
<dbReference type="InterPro" id="IPR010133">
    <property type="entry name" value="Bacteriocin_signal_seq"/>
</dbReference>
<feature type="compositionally biased region" description="Basic and acidic residues" evidence="1">
    <location>
        <begin position="1"/>
        <end position="22"/>
    </location>
</feature>
<dbReference type="EMBL" id="UGNW01000001">
    <property type="protein sequence ID" value="STX31075.1"/>
    <property type="molecule type" value="Genomic_DNA"/>
</dbReference>
<dbReference type="RefSeq" id="WP_115316951.1">
    <property type="nucleotide sequence ID" value="NZ_CAAAHV010000017.1"/>
</dbReference>
<gene>
    <name evidence="2" type="ORF">NCTC12437_00845</name>
</gene>
<evidence type="ECO:0000313" key="3">
    <source>
        <dbReference type="Proteomes" id="UP000255066"/>
    </source>
</evidence>
<name>A0A378I8H3_9GAMM</name>
<evidence type="ECO:0000256" key="1">
    <source>
        <dbReference type="SAM" id="MobiDB-lite"/>
    </source>
</evidence>
<evidence type="ECO:0008006" key="4">
    <source>
        <dbReference type="Google" id="ProtNLM"/>
    </source>
</evidence>
<sequence length="49" mass="5573">MKDSKQSHKSKAEPITDKELEKISGGGWNFNEKGGFSYTVDKKTKKKKK</sequence>
<reference evidence="2 3" key="1">
    <citation type="submission" date="2018-06" db="EMBL/GenBank/DDBJ databases">
        <authorList>
            <consortium name="Pathogen Informatics"/>
            <person name="Doyle S."/>
        </authorList>
    </citation>
    <scope>NUCLEOTIDE SEQUENCE [LARGE SCALE GENOMIC DNA]</scope>
    <source>
        <strain evidence="2 3">NCTC12437</strain>
    </source>
</reference>
<accession>A0A378I8H3</accession>